<accession>A0A841HTD6</accession>
<evidence type="ECO:0000313" key="3">
    <source>
        <dbReference type="EMBL" id="MBB6096156.1"/>
    </source>
</evidence>
<dbReference type="Gene3D" id="2.120.10.10">
    <property type="match status" value="1"/>
</dbReference>
<feature type="chain" id="PRO_5032447607" description="Sialidase domain-containing protein" evidence="1">
    <location>
        <begin position="32"/>
        <end position="401"/>
    </location>
</feature>
<protein>
    <recommendedName>
        <fullName evidence="2">Sialidase domain-containing protein</fullName>
    </recommendedName>
</protein>
<dbReference type="InterPro" id="IPR036278">
    <property type="entry name" value="Sialidase_sf"/>
</dbReference>
<proteinExistence type="predicted"/>
<keyword evidence="1" id="KW-0732">Signal</keyword>
<sequence length="401" mass="44244">MDRTGRIELKTPRSMRLLASAAMLCTAIAAAQDGTSQSAPYEVGVGVFDRTKPDLGLQRASRSQTITIFRPGDHDDKFSNGVVLLPFKGRLYAQWQSSPRDEDSADTWVAYSTSEDGLRWSAPAVLAKAGVAGRMHSSGGWWTDGDTLVAYINVWPTGFQSRAGGYTEYVLSSDGKRWSTPQRVTGSDGSPVEGIIEQDPHVLADGRIVTAFHLRPGLIVSPFRTDDALGIRGWKRGRMANLPHEGEVSREIEPSLFLRGACAVMVFRDQSSSYRQLAAESCDRGETWTTPVLTNMPDARAKQSAGNLPDGTAFLVNAPNSDKIRIPLAITLSADGRHFDHAFLLRAQSDLQPLRYEGTYKRSGYHYPKSVVWQQHLYVAYATNKEDVELTRVPLESLKRP</sequence>
<dbReference type="RefSeq" id="WP_221304437.1">
    <property type="nucleotide sequence ID" value="NZ_JACHHZ010000006.1"/>
</dbReference>
<keyword evidence="4" id="KW-1185">Reference proteome</keyword>
<reference evidence="3 4" key="1">
    <citation type="submission" date="2020-08" db="EMBL/GenBank/DDBJ databases">
        <title>Genomic Encyclopedia of Type Strains, Phase IV (KMG-IV): sequencing the most valuable type-strain genomes for metagenomic binning, comparative biology and taxonomic classification.</title>
        <authorList>
            <person name="Goeker M."/>
        </authorList>
    </citation>
    <scope>NUCLEOTIDE SEQUENCE [LARGE SCALE GENOMIC DNA]</scope>
    <source>
        <strain evidence="3 4">DSM 26723</strain>
    </source>
</reference>
<feature type="domain" description="Sialidase" evidence="2">
    <location>
        <begin position="89"/>
        <end position="377"/>
    </location>
</feature>
<dbReference type="SUPFAM" id="SSF50939">
    <property type="entry name" value="Sialidases"/>
    <property type="match status" value="1"/>
</dbReference>
<dbReference type="Proteomes" id="UP000588068">
    <property type="component" value="Unassembled WGS sequence"/>
</dbReference>
<name>A0A841HTD6_9GAMM</name>
<dbReference type="InterPro" id="IPR011040">
    <property type="entry name" value="Sialidase"/>
</dbReference>
<comment type="caution">
    <text evidence="3">The sequence shown here is derived from an EMBL/GenBank/DDBJ whole genome shotgun (WGS) entry which is preliminary data.</text>
</comment>
<evidence type="ECO:0000313" key="4">
    <source>
        <dbReference type="Proteomes" id="UP000588068"/>
    </source>
</evidence>
<dbReference type="AlphaFoldDB" id="A0A841HTD6"/>
<gene>
    <name evidence="3" type="ORF">HNQ60_005047</name>
</gene>
<feature type="signal peptide" evidence="1">
    <location>
        <begin position="1"/>
        <end position="31"/>
    </location>
</feature>
<dbReference type="Pfam" id="PF13088">
    <property type="entry name" value="BNR_2"/>
    <property type="match status" value="1"/>
</dbReference>
<evidence type="ECO:0000259" key="2">
    <source>
        <dbReference type="Pfam" id="PF13088"/>
    </source>
</evidence>
<evidence type="ECO:0000256" key="1">
    <source>
        <dbReference type="SAM" id="SignalP"/>
    </source>
</evidence>
<dbReference type="PANTHER" id="PTHR43752">
    <property type="entry name" value="BNR/ASP-BOX REPEAT FAMILY PROTEIN"/>
    <property type="match status" value="1"/>
</dbReference>
<dbReference type="PANTHER" id="PTHR43752:SF2">
    <property type="entry name" value="BNR_ASP-BOX REPEAT FAMILY PROTEIN"/>
    <property type="match status" value="1"/>
</dbReference>
<dbReference type="EMBL" id="JACHHZ010000006">
    <property type="protein sequence ID" value="MBB6096156.1"/>
    <property type="molecule type" value="Genomic_DNA"/>
</dbReference>
<organism evidence="3 4">
    <name type="scientific">Povalibacter uvarum</name>
    <dbReference type="NCBI Taxonomy" id="732238"/>
    <lineage>
        <taxon>Bacteria</taxon>
        <taxon>Pseudomonadati</taxon>
        <taxon>Pseudomonadota</taxon>
        <taxon>Gammaproteobacteria</taxon>
        <taxon>Steroidobacterales</taxon>
        <taxon>Steroidobacteraceae</taxon>
        <taxon>Povalibacter</taxon>
    </lineage>
</organism>
<dbReference type="CDD" id="cd15482">
    <property type="entry name" value="Sialidase_non-viral"/>
    <property type="match status" value="1"/>
</dbReference>